<protein>
    <submittedName>
        <fullName evidence="1">Uncharacterized protein</fullName>
    </submittedName>
</protein>
<dbReference type="AlphaFoldDB" id="A0A9W6QNJ1"/>
<dbReference type="RefSeq" id="WP_285610584.1">
    <property type="nucleotide sequence ID" value="NZ_BSSD01000003.1"/>
</dbReference>
<dbReference type="EMBL" id="BSSD01000003">
    <property type="protein sequence ID" value="GLW91807.1"/>
    <property type="molecule type" value="Genomic_DNA"/>
</dbReference>
<comment type="caution">
    <text evidence="1">The sequence shown here is derived from an EMBL/GenBank/DDBJ whole genome shotgun (WGS) entry which is preliminary data.</text>
</comment>
<proteinExistence type="predicted"/>
<organism evidence="1 2">
    <name type="scientific">Actinokineospora globicatena</name>
    <dbReference type="NCBI Taxonomy" id="103729"/>
    <lineage>
        <taxon>Bacteria</taxon>
        <taxon>Bacillati</taxon>
        <taxon>Actinomycetota</taxon>
        <taxon>Actinomycetes</taxon>
        <taxon>Pseudonocardiales</taxon>
        <taxon>Pseudonocardiaceae</taxon>
        <taxon>Actinokineospora</taxon>
    </lineage>
</organism>
<reference evidence="1" key="1">
    <citation type="submission" date="2023-02" db="EMBL/GenBank/DDBJ databases">
        <title>Actinokineospora globicatena NBRC 15670.</title>
        <authorList>
            <person name="Ichikawa N."/>
            <person name="Sato H."/>
            <person name="Tonouchi N."/>
        </authorList>
    </citation>
    <scope>NUCLEOTIDE SEQUENCE</scope>
    <source>
        <strain evidence="1">NBRC 15670</strain>
    </source>
</reference>
<evidence type="ECO:0000313" key="1">
    <source>
        <dbReference type="EMBL" id="GLW91807.1"/>
    </source>
</evidence>
<dbReference type="Proteomes" id="UP001165042">
    <property type="component" value="Unassembled WGS sequence"/>
</dbReference>
<evidence type="ECO:0000313" key="2">
    <source>
        <dbReference type="Proteomes" id="UP001165042"/>
    </source>
</evidence>
<accession>A0A9W6QNJ1</accession>
<name>A0A9W6QNJ1_9PSEU</name>
<keyword evidence="2" id="KW-1185">Reference proteome</keyword>
<gene>
    <name evidence="1" type="ORF">Aglo03_26230</name>
</gene>
<sequence length="152" mass="16214">MTAAGDRARIAAAFRPGRQVTTPDTPRDIIVRVIRSTAWAQAPLQSTVNQPDHAADAALAALAASGYALVKLPEPTGGDEGTTWWVAGEYEIYADPAYRARGPRISIEHSSLGPLDLDKARALFTAGLAACDHAEQQDAATNHTRQETTDVH</sequence>